<dbReference type="SUPFAM" id="SSF47413">
    <property type="entry name" value="lambda repressor-like DNA-binding domains"/>
    <property type="match status" value="1"/>
</dbReference>
<dbReference type="Pfam" id="PF00356">
    <property type="entry name" value="LacI"/>
    <property type="match status" value="1"/>
</dbReference>
<evidence type="ECO:0000256" key="3">
    <source>
        <dbReference type="ARBA" id="ARBA00023163"/>
    </source>
</evidence>
<reference evidence="5 6" key="1">
    <citation type="submission" date="2015-07" db="EMBL/GenBank/DDBJ databases">
        <title>Genome sequence of Ornatilinea apprima DSM 23815.</title>
        <authorList>
            <person name="Hemp J."/>
            <person name="Ward L.M."/>
            <person name="Pace L.A."/>
            <person name="Fischer W.W."/>
        </authorList>
    </citation>
    <scope>NUCLEOTIDE SEQUENCE [LARGE SCALE GENOMIC DNA]</scope>
    <source>
        <strain evidence="5 6">P3M-1</strain>
    </source>
</reference>
<dbReference type="PROSITE" id="PS50932">
    <property type="entry name" value="HTH_LACI_2"/>
    <property type="match status" value="1"/>
</dbReference>
<keyword evidence="6" id="KW-1185">Reference proteome</keyword>
<dbReference type="InterPro" id="IPR028082">
    <property type="entry name" value="Peripla_BP_I"/>
</dbReference>
<evidence type="ECO:0000313" key="6">
    <source>
        <dbReference type="Proteomes" id="UP000050417"/>
    </source>
</evidence>
<dbReference type="RefSeq" id="WP_075061654.1">
    <property type="nucleotide sequence ID" value="NZ_LGCL01000015.1"/>
</dbReference>
<keyword evidence="2" id="KW-0238">DNA-binding</keyword>
<dbReference type="InterPro" id="IPR010982">
    <property type="entry name" value="Lambda_DNA-bd_dom_sf"/>
</dbReference>
<sequence length="338" mass="36731">MSLTLEDIAKISGYSRSTVSRVINGEESVSERAREQVMNVIQNLNFQPNLAARGLAAGRTGVLSLVIPVGVGAIFTDPFFPQLIQNVSSACNALDYTVMLWLAEPEYERRMISKIMYNGLVDGVIVSSMVMDDPIVKALAQGKLPFVLIGRHPNNPKISYIDVDNRVGAREAVLHLIRMGRKRIATITGPQNTIVGYDRYQGYLDALQERGVAVDPNLIIESDFTAAGSYAAALRLIAQRPDAVFAASDPMAISALRAFQEAGFSVPGDLAIIGFDDIPQSAQTNPPLTTVRQPTARMGRIAVETVVDMIHNPSEEPHRIVLPAELVIRSSCGTRMDG</sequence>
<dbReference type="CDD" id="cd01392">
    <property type="entry name" value="HTH_LacI"/>
    <property type="match status" value="1"/>
</dbReference>
<accession>A0A0P6Y282</accession>
<dbReference type="SUPFAM" id="SSF53822">
    <property type="entry name" value="Periplasmic binding protein-like I"/>
    <property type="match status" value="1"/>
</dbReference>
<dbReference type="Proteomes" id="UP000050417">
    <property type="component" value="Unassembled WGS sequence"/>
</dbReference>
<keyword evidence="1" id="KW-0805">Transcription regulation</keyword>
<dbReference type="Gene3D" id="1.10.260.40">
    <property type="entry name" value="lambda repressor-like DNA-binding domains"/>
    <property type="match status" value="1"/>
</dbReference>
<dbReference type="EMBL" id="LGCL01000015">
    <property type="protein sequence ID" value="KPL79041.1"/>
    <property type="molecule type" value="Genomic_DNA"/>
</dbReference>
<dbReference type="OrthoDB" id="9788209at2"/>
<dbReference type="AlphaFoldDB" id="A0A0P6Y282"/>
<evidence type="ECO:0000256" key="2">
    <source>
        <dbReference type="ARBA" id="ARBA00023125"/>
    </source>
</evidence>
<feature type="domain" description="HTH lacI-type" evidence="4">
    <location>
        <begin position="3"/>
        <end position="57"/>
    </location>
</feature>
<dbReference type="SMART" id="SM00354">
    <property type="entry name" value="HTH_LACI"/>
    <property type="match status" value="1"/>
</dbReference>
<dbReference type="CDD" id="cd06267">
    <property type="entry name" value="PBP1_LacI_sugar_binding-like"/>
    <property type="match status" value="1"/>
</dbReference>
<dbReference type="InterPro" id="IPR000843">
    <property type="entry name" value="HTH_LacI"/>
</dbReference>
<dbReference type="Gene3D" id="3.40.50.2300">
    <property type="match status" value="2"/>
</dbReference>
<dbReference type="PANTHER" id="PTHR30146:SF109">
    <property type="entry name" value="HTH-TYPE TRANSCRIPTIONAL REGULATOR GALS"/>
    <property type="match status" value="1"/>
</dbReference>
<dbReference type="GO" id="GO:0000976">
    <property type="term" value="F:transcription cis-regulatory region binding"/>
    <property type="evidence" value="ECO:0007669"/>
    <property type="project" value="TreeGrafter"/>
</dbReference>
<evidence type="ECO:0000256" key="1">
    <source>
        <dbReference type="ARBA" id="ARBA00023015"/>
    </source>
</evidence>
<protein>
    <recommendedName>
        <fullName evidence="4">HTH lacI-type domain-containing protein</fullName>
    </recommendedName>
</protein>
<dbReference type="PANTHER" id="PTHR30146">
    <property type="entry name" value="LACI-RELATED TRANSCRIPTIONAL REPRESSOR"/>
    <property type="match status" value="1"/>
</dbReference>
<dbReference type="Pfam" id="PF13377">
    <property type="entry name" value="Peripla_BP_3"/>
    <property type="match status" value="1"/>
</dbReference>
<dbReference type="InterPro" id="IPR046335">
    <property type="entry name" value="LacI/GalR-like_sensor"/>
</dbReference>
<organism evidence="5 6">
    <name type="scientific">Ornatilinea apprima</name>
    <dbReference type="NCBI Taxonomy" id="1134406"/>
    <lineage>
        <taxon>Bacteria</taxon>
        <taxon>Bacillati</taxon>
        <taxon>Chloroflexota</taxon>
        <taxon>Anaerolineae</taxon>
        <taxon>Anaerolineales</taxon>
        <taxon>Anaerolineaceae</taxon>
        <taxon>Ornatilinea</taxon>
    </lineage>
</organism>
<name>A0A0P6Y282_9CHLR</name>
<dbReference type="GO" id="GO:0003700">
    <property type="term" value="F:DNA-binding transcription factor activity"/>
    <property type="evidence" value="ECO:0007669"/>
    <property type="project" value="TreeGrafter"/>
</dbReference>
<keyword evidence="3" id="KW-0804">Transcription</keyword>
<evidence type="ECO:0000259" key="4">
    <source>
        <dbReference type="PROSITE" id="PS50932"/>
    </source>
</evidence>
<dbReference type="STRING" id="1134406.ADN00_03895"/>
<gene>
    <name evidence="5" type="ORF">ADN00_03895</name>
</gene>
<evidence type="ECO:0000313" key="5">
    <source>
        <dbReference type="EMBL" id="KPL79041.1"/>
    </source>
</evidence>
<comment type="caution">
    <text evidence="5">The sequence shown here is derived from an EMBL/GenBank/DDBJ whole genome shotgun (WGS) entry which is preliminary data.</text>
</comment>
<proteinExistence type="predicted"/>